<name>A0A8S5TN55_9CAUD</name>
<evidence type="ECO:0000313" key="1">
    <source>
        <dbReference type="EMBL" id="DAF64563.1"/>
    </source>
</evidence>
<dbReference type="EMBL" id="BK032863">
    <property type="protein sequence ID" value="DAF64563.1"/>
    <property type="molecule type" value="Genomic_DNA"/>
</dbReference>
<sequence length="47" mass="5717">MVYYDIRYCYREKTLNVFARAVSVDIALIFLSYNRQLCYQCSISFYI</sequence>
<protein>
    <submittedName>
        <fullName evidence="1">Uncharacterized protein</fullName>
    </submittedName>
</protein>
<reference evidence="1" key="1">
    <citation type="journal article" date="2021" name="Proc. Natl. Acad. Sci. U.S.A.">
        <title>A Catalog of Tens of Thousands of Viruses from Human Metagenomes Reveals Hidden Associations with Chronic Diseases.</title>
        <authorList>
            <person name="Tisza M.J."/>
            <person name="Buck C.B."/>
        </authorList>
    </citation>
    <scope>NUCLEOTIDE SEQUENCE</scope>
    <source>
        <strain evidence="1">CtFH16</strain>
    </source>
</reference>
<organism evidence="1">
    <name type="scientific">Siphoviridae sp. ctFH16</name>
    <dbReference type="NCBI Taxonomy" id="2827817"/>
    <lineage>
        <taxon>Viruses</taxon>
        <taxon>Duplodnaviria</taxon>
        <taxon>Heunggongvirae</taxon>
        <taxon>Uroviricota</taxon>
        <taxon>Caudoviricetes</taxon>
    </lineage>
</organism>
<accession>A0A8S5TN55</accession>
<proteinExistence type="predicted"/>